<protein>
    <submittedName>
        <fullName evidence="8">Transcription factor bHLH18-like isoform X1</fullName>
    </submittedName>
</protein>
<keyword evidence="2" id="KW-0805">Transcription regulation</keyword>
<dbReference type="Gene3D" id="4.10.280.10">
    <property type="entry name" value="Helix-loop-helix DNA-binding domain"/>
    <property type="match status" value="1"/>
</dbReference>
<dbReference type="PANTHER" id="PTHR45959">
    <property type="entry name" value="BHLH TRANSCRIPTION FACTOR"/>
    <property type="match status" value="1"/>
</dbReference>
<dbReference type="GO" id="GO:0046983">
    <property type="term" value="F:protein dimerization activity"/>
    <property type="evidence" value="ECO:0007669"/>
    <property type="project" value="InterPro"/>
</dbReference>
<accession>A0A8B8NLI9</accession>
<evidence type="ECO:0000256" key="1">
    <source>
        <dbReference type="ARBA" id="ARBA00004123"/>
    </source>
</evidence>
<evidence type="ECO:0000313" key="7">
    <source>
        <dbReference type="Proteomes" id="UP000827889"/>
    </source>
</evidence>
<organism evidence="7 8">
    <name type="scientific">Rhodamnia argentea</name>
    <dbReference type="NCBI Taxonomy" id="178133"/>
    <lineage>
        <taxon>Eukaryota</taxon>
        <taxon>Viridiplantae</taxon>
        <taxon>Streptophyta</taxon>
        <taxon>Embryophyta</taxon>
        <taxon>Tracheophyta</taxon>
        <taxon>Spermatophyta</taxon>
        <taxon>Magnoliopsida</taxon>
        <taxon>eudicotyledons</taxon>
        <taxon>Gunneridae</taxon>
        <taxon>Pentapetalae</taxon>
        <taxon>rosids</taxon>
        <taxon>malvids</taxon>
        <taxon>Myrtales</taxon>
        <taxon>Myrtaceae</taxon>
        <taxon>Myrtoideae</taxon>
        <taxon>Myrteae</taxon>
        <taxon>Australasian group</taxon>
        <taxon>Rhodamnia</taxon>
    </lineage>
</organism>
<dbReference type="OrthoDB" id="690068at2759"/>
<dbReference type="PROSITE" id="PS50888">
    <property type="entry name" value="BHLH"/>
    <property type="match status" value="1"/>
</dbReference>
<reference evidence="8" key="1">
    <citation type="submission" date="2025-08" db="UniProtKB">
        <authorList>
            <consortium name="RefSeq"/>
        </authorList>
    </citation>
    <scope>IDENTIFICATION</scope>
    <source>
        <tissue evidence="8">Leaf</tissue>
    </source>
</reference>
<dbReference type="Pfam" id="PF00010">
    <property type="entry name" value="HLH"/>
    <property type="match status" value="1"/>
</dbReference>
<dbReference type="SUPFAM" id="SSF47459">
    <property type="entry name" value="HLH, helix-loop-helix DNA-binding domain"/>
    <property type="match status" value="1"/>
</dbReference>
<keyword evidence="5" id="KW-0175">Coiled coil</keyword>
<dbReference type="PANTHER" id="PTHR45959:SF25">
    <property type="entry name" value="BASIC HELIX LOOP HELIX (BHLH) DNA-BINDING FAMILY PROTEIN"/>
    <property type="match status" value="1"/>
</dbReference>
<keyword evidence="3" id="KW-0804">Transcription</keyword>
<dbReference type="InterPro" id="IPR052610">
    <property type="entry name" value="bHLH_transcription_regulator"/>
</dbReference>
<evidence type="ECO:0000256" key="2">
    <source>
        <dbReference type="ARBA" id="ARBA00023015"/>
    </source>
</evidence>
<dbReference type="KEGG" id="rarg:115736006"/>
<feature type="coiled-coil region" evidence="5">
    <location>
        <begin position="258"/>
        <end position="285"/>
    </location>
</feature>
<dbReference type="InterPro" id="IPR011598">
    <property type="entry name" value="bHLH_dom"/>
</dbReference>
<gene>
    <name evidence="8" type="primary">LOC115736006</name>
</gene>
<dbReference type="InterPro" id="IPR036638">
    <property type="entry name" value="HLH_DNA-bd_sf"/>
</dbReference>
<keyword evidence="4" id="KW-0539">Nucleus</keyword>
<dbReference type="GeneID" id="115736006"/>
<name>A0A8B8NLI9_9MYRT</name>
<evidence type="ECO:0000256" key="3">
    <source>
        <dbReference type="ARBA" id="ARBA00023163"/>
    </source>
</evidence>
<evidence type="ECO:0000313" key="8">
    <source>
        <dbReference type="RefSeq" id="XP_030523371.1"/>
    </source>
</evidence>
<keyword evidence="7" id="KW-1185">Reference proteome</keyword>
<evidence type="ECO:0000259" key="6">
    <source>
        <dbReference type="PROSITE" id="PS50888"/>
    </source>
</evidence>
<dbReference type="CDD" id="cd11452">
    <property type="entry name" value="bHLH_AtNAI1_like"/>
    <property type="match status" value="1"/>
</dbReference>
<dbReference type="AlphaFoldDB" id="A0A8B8NLI9"/>
<evidence type="ECO:0000256" key="5">
    <source>
        <dbReference type="SAM" id="Coils"/>
    </source>
</evidence>
<dbReference type="Proteomes" id="UP000827889">
    <property type="component" value="Chromosome 11"/>
</dbReference>
<feature type="domain" description="BHLH" evidence="6">
    <location>
        <begin position="219"/>
        <end position="268"/>
    </location>
</feature>
<dbReference type="RefSeq" id="XP_030523371.1">
    <property type="nucleotide sequence ID" value="XM_030667511.2"/>
</dbReference>
<sequence length="400" mass="44881">MEAAFSHQHMWGKLRWARAIRLNKHKVFFFRGRSERGNFGRHLRGSPTCSFNLKEASSMEITTMRGLPDMGMEDSGFINPWQMHSFDELNTLPLAAALGEHMQGFSPQSNINYKASVDASNSVINRPVKQLKTNSWNSCRVDPVSTPQYFAPSNVLSFVASNFTNQSSVVKPKEEAIGSKGTGNVSADMLFPQGSFGNQNYVLKACNGGKRVSTNNRLSQTQDHIMAERKRREKLSQRFIALSALVPGLKKTDKASILGDTIKYLKQLQERVKILEEQTRKRSMESVVFVKKSQVFDDGMNSSTDENFSSGPCDELLPEVEARICDTDVLIKVHCEKSKGVLEKILGEVEKLHLIIINSSFMTFGTSAVDITILAQMDPEFCMPMKDLVKNLRTAFKSFM</sequence>
<comment type="subcellular location">
    <subcellularLocation>
        <location evidence="1">Nucleus</location>
    </subcellularLocation>
</comment>
<dbReference type="GO" id="GO:0005634">
    <property type="term" value="C:nucleus"/>
    <property type="evidence" value="ECO:0007669"/>
    <property type="project" value="UniProtKB-SubCell"/>
</dbReference>
<proteinExistence type="predicted"/>
<dbReference type="SMART" id="SM00353">
    <property type="entry name" value="HLH"/>
    <property type="match status" value="1"/>
</dbReference>
<evidence type="ECO:0000256" key="4">
    <source>
        <dbReference type="ARBA" id="ARBA00023242"/>
    </source>
</evidence>